<dbReference type="SUPFAM" id="SSF52540">
    <property type="entry name" value="P-loop containing nucleoside triphosphate hydrolases"/>
    <property type="match status" value="1"/>
</dbReference>
<protein>
    <recommendedName>
        <fullName evidence="6">NACHT domain-containing protein</fullName>
    </recommendedName>
</protein>
<reference evidence="4 5" key="1">
    <citation type="journal article" date="2021" name="Nat. Commun.">
        <title>Genetic determinants of endophytism in the Arabidopsis root mycobiome.</title>
        <authorList>
            <person name="Mesny F."/>
            <person name="Miyauchi S."/>
            <person name="Thiergart T."/>
            <person name="Pickel B."/>
            <person name="Atanasova L."/>
            <person name="Karlsson M."/>
            <person name="Huettel B."/>
            <person name="Barry K.W."/>
            <person name="Haridas S."/>
            <person name="Chen C."/>
            <person name="Bauer D."/>
            <person name="Andreopoulos W."/>
            <person name="Pangilinan J."/>
            <person name="LaButti K."/>
            <person name="Riley R."/>
            <person name="Lipzen A."/>
            <person name="Clum A."/>
            <person name="Drula E."/>
            <person name="Henrissat B."/>
            <person name="Kohler A."/>
            <person name="Grigoriev I.V."/>
            <person name="Martin F.M."/>
            <person name="Hacquard S."/>
        </authorList>
    </citation>
    <scope>NUCLEOTIDE SEQUENCE [LARGE SCALE GENOMIC DNA]</scope>
    <source>
        <strain evidence="4 5">MPI-CAGE-CH-0241</strain>
    </source>
</reference>
<feature type="domain" description="DUF7708" evidence="2">
    <location>
        <begin position="58"/>
        <end position="194"/>
    </location>
</feature>
<gene>
    <name evidence="4" type="ORF">B0T10DRAFT_313885</name>
</gene>
<dbReference type="InterPro" id="IPR056884">
    <property type="entry name" value="NPHP3-like_N"/>
</dbReference>
<dbReference type="Pfam" id="PF24883">
    <property type="entry name" value="NPHP3_N"/>
    <property type="match status" value="1"/>
</dbReference>
<evidence type="ECO:0000313" key="4">
    <source>
        <dbReference type="EMBL" id="KAH6869113.1"/>
    </source>
</evidence>
<dbReference type="AlphaFoldDB" id="A0A9P9AHL4"/>
<feature type="non-terminal residue" evidence="4">
    <location>
        <position position="1"/>
    </location>
</feature>
<dbReference type="Proteomes" id="UP000777438">
    <property type="component" value="Unassembled WGS sequence"/>
</dbReference>
<evidence type="ECO:0000313" key="5">
    <source>
        <dbReference type="Proteomes" id="UP000777438"/>
    </source>
</evidence>
<dbReference type="InterPro" id="IPR027417">
    <property type="entry name" value="P-loop_NTPase"/>
</dbReference>
<sequence>MAQRMIERACDRFRKEISPDDARLIETTVSLDDVKLAICQIERQLAARQRLRDLDSITPFINAIERYSRALDVAANGTPFLPWIWAPLKLVLQAVQDYTHALDSILSAYSSIGLQMPRFTRFAEAFPEDRAFQQLLAFLFEDIMEFHRHVYAMIRKSSWVIFFKSTWGLFDHRFGSLLDSITRISDQIDREAMSIDIVQSAELRRKEAEASAQRETRWRTQQLDVVLSWLEASDTDQEMKLEWLRSRCYEGTLQWVTKSPKLRGWLQRGRGKQVLWLYGKPGSGKSVIGAQLISFLRADPNRKVCFFFCDFHTPTLAASGHVFRAITAQILRMSPDLAPYMHGEYVGKGQKPTTGVLKKLLPHLLARIPDIRLVVDGIDEISATEHRDLIPDLLRLTNLVSECKLLLISQDLPSISVKLGKQVRLSIGEEEANVRKDMAAIVEGSLRDIDGQHNGVLGEEVLQSLQSEILRKSEGMFLWVHLILELLTNAGSVEDLRLQISSLPATLAEAYSKILNNICSRCSTHDVARIRRIFAWLIYHKGRVPLRKHQVRIGISLFPGRDTLNQGTKPLPNTTDICKPLIEDGPGGSLVFVHSTVAQFLEEYGDAP</sequence>
<dbReference type="EMBL" id="JAGPYM010000080">
    <property type="protein sequence ID" value="KAH6869113.1"/>
    <property type="molecule type" value="Genomic_DNA"/>
</dbReference>
<keyword evidence="1" id="KW-0677">Repeat</keyword>
<proteinExistence type="predicted"/>
<name>A0A9P9AHL4_9HYPO</name>
<comment type="caution">
    <text evidence="4">The sequence shown here is derived from an EMBL/GenBank/DDBJ whole genome shotgun (WGS) entry which is preliminary data.</text>
</comment>
<organism evidence="4 5">
    <name type="scientific">Thelonectria olida</name>
    <dbReference type="NCBI Taxonomy" id="1576542"/>
    <lineage>
        <taxon>Eukaryota</taxon>
        <taxon>Fungi</taxon>
        <taxon>Dikarya</taxon>
        <taxon>Ascomycota</taxon>
        <taxon>Pezizomycotina</taxon>
        <taxon>Sordariomycetes</taxon>
        <taxon>Hypocreomycetidae</taxon>
        <taxon>Hypocreales</taxon>
        <taxon>Nectriaceae</taxon>
        <taxon>Thelonectria</taxon>
    </lineage>
</organism>
<dbReference type="Gene3D" id="3.40.50.300">
    <property type="entry name" value="P-loop containing nucleotide triphosphate hydrolases"/>
    <property type="match status" value="1"/>
</dbReference>
<evidence type="ECO:0000259" key="3">
    <source>
        <dbReference type="Pfam" id="PF24883"/>
    </source>
</evidence>
<dbReference type="PANTHER" id="PTHR10039:SF14">
    <property type="entry name" value="NACHT DOMAIN-CONTAINING PROTEIN"/>
    <property type="match status" value="1"/>
</dbReference>
<dbReference type="PANTHER" id="PTHR10039">
    <property type="entry name" value="AMELOGENIN"/>
    <property type="match status" value="1"/>
</dbReference>
<evidence type="ECO:0008006" key="6">
    <source>
        <dbReference type="Google" id="ProtNLM"/>
    </source>
</evidence>
<dbReference type="OrthoDB" id="7464126at2759"/>
<accession>A0A9P9AHL4</accession>
<keyword evidence="5" id="KW-1185">Reference proteome</keyword>
<dbReference type="Pfam" id="PF24809">
    <property type="entry name" value="DUF7708"/>
    <property type="match status" value="1"/>
</dbReference>
<evidence type="ECO:0000259" key="2">
    <source>
        <dbReference type="Pfam" id="PF24809"/>
    </source>
</evidence>
<feature type="domain" description="Nephrocystin 3-like N-terminal" evidence="3">
    <location>
        <begin position="251"/>
        <end position="409"/>
    </location>
</feature>
<dbReference type="InterPro" id="IPR056125">
    <property type="entry name" value="DUF7708"/>
</dbReference>
<evidence type="ECO:0000256" key="1">
    <source>
        <dbReference type="ARBA" id="ARBA00022737"/>
    </source>
</evidence>